<dbReference type="SUPFAM" id="SSF110849">
    <property type="entry name" value="ParB/Sulfiredoxin"/>
    <property type="match status" value="1"/>
</dbReference>
<comment type="caution">
    <text evidence="2">The sequence shown here is derived from an EMBL/GenBank/DDBJ whole genome shotgun (WGS) entry which is preliminary data.</text>
</comment>
<evidence type="ECO:0000313" key="2">
    <source>
        <dbReference type="EMBL" id="RGJ22923.1"/>
    </source>
</evidence>
<gene>
    <name evidence="2" type="ORF">DXD67_09770</name>
</gene>
<dbReference type="RefSeq" id="WP_117557950.1">
    <property type="nucleotide sequence ID" value="NZ_JADNAW010000076.1"/>
</dbReference>
<evidence type="ECO:0000313" key="3">
    <source>
        <dbReference type="Proteomes" id="UP000260655"/>
    </source>
</evidence>
<name>A0A3E4GPE4_9FIRM</name>
<dbReference type="AlphaFoldDB" id="A0A3E4GPE4"/>
<organism evidence="2 3">
    <name type="scientific">Coprococcus comes</name>
    <dbReference type="NCBI Taxonomy" id="410072"/>
    <lineage>
        <taxon>Bacteria</taxon>
        <taxon>Bacillati</taxon>
        <taxon>Bacillota</taxon>
        <taxon>Clostridia</taxon>
        <taxon>Lachnospirales</taxon>
        <taxon>Lachnospiraceae</taxon>
        <taxon>Coprococcus</taxon>
    </lineage>
</organism>
<evidence type="ECO:0000259" key="1">
    <source>
        <dbReference type="Pfam" id="PF02195"/>
    </source>
</evidence>
<sequence>MSSYTEIDTALLDLDFTNPRIQNYLQNYPEESRSGELLAMLLGTGTDSCASLKESIKEHGGIINPIIVNHFPDGRYVVIEGNTRLQIYRDFIRDNVPGNWNKIRAIIYENLENNEMHSIRLQAHLVGPRDWDAYAKAKYLTFLSDEEKMPMKELLAYCGGSSKASEIRYMIQAYKDMRDIYAPLCEDDTQFDQKKFSGFVELQKKNVVESLQLHGYDKTDFAQWMVDEKFSRLEDVRRLPQILNSKRARQAFLKHDTAAAKKILEAEDITPDSLKNVTYEMLANELSKRMFDITHVEVLKLKTDAEYEEKLNALRKVVETVQSIVLDEIDGN</sequence>
<dbReference type="InterPro" id="IPR036086">
    <property type="entry name" value="ParB/Sulfiredoxin_sf"/>
</dbReference>
<feature type="domain" description="ParB-like N-terminal" evidence="1">
    <location>
        <begin position="47"/>
        <end position="119"/>
    </location>
</feature>
<dbReference type="CDD" id="cd16387">
    <property type="entry name" value="ParB_N_Srx"/>
    <property type="match status" value="1"/>
</dbReference>
<proteinExistence type="predicted"/>
<dbReference type="Proteomes" id="UP000260655">
    <property type="component" value="Unassembled WGS sequence"/>
</dbReference>
<dbReference type="Pfam" id="PF02195">
    <property type="entry name" value="ParB_N"/>
    <property type="match status" value="1"/>
</dbReference>
<dbReference type="EMBL" id="QSOV01000009">
    <property type="protein sequence ID" value="RGJ22923.1"/>
    <property type="molecule type" value="Genomic_DNA"/>
</dbReference>
<reference evidence="2 3" key="1">
    <citation type="submission" date="2018-08" db="EMBL/GenBank/DDBJ databases">
        <title>A genome reference for cultivated species of the human gut microbiota.</title>
        <authorList>
            <person name="Zou Y."/>
            <person name="Xue W."/>
            <person name="Luo G."/>
        </authorList>
    </citation>
    <scope>NUCLEOTIDE SEQUENCE [LARGE SCALE GENOMIC DNA]</scope>
    <source>
        <strain evidence="2 3">TM07-19</strain>
    </source>
</reference>
<accession>A0A3E4GPE4</accession>
<dbReference type="Gene3D" id="3.90.1530.10">
    <property type="entry name" value="Conserved hypothetical protein from pyrococcus furiosus pfu- 392566-001, ParB domain"/>
    <property type="match status" value="1"/>
</dbReference>
<protein>
    <recommendedName>
        <fullName evidence="1">ParB-like N-terminal domain-containing protein</fullName>
    </recommendedName>
</protein>
<dbReference type="InterPro" id="IPR003115">
    <property type="entry name" value="ParB_N"/>
</dbReference>